<dbReference type="PANTHER" id="PTHR34574:SF3">
    <property type="entry name" value="CALCIUM-BINDING EF HAND FAMILY PROTEIN"/>
    <property type="match status" value="1"/>
</dbReference>
<dbReference type="PANTHER" id="PTHR34574">
    <property type="entry name" value="CALCIUM-BINDING EF-HAND FAMILY PROTEIN-RELATED"/>
    <property type="match status" value="1"/>
</dbReference>
<dbReference type="EMBL" id="OX459121">
    <property type="protein sequence ID" value="CAI9102638.1"/>
    <property type="molecule type" value="Genomic_DNA"/>
</dbReference>
<evidence type="ECO:0000313" key="1">
    <source>
        <dbReference type="EMBL" id="CAI9102638.1"/>
    </source>
</evidence>
<sequence>MADGGSTILDGSQLRALDLTLPSPGDALTGAQLLELAESRVSKSFSGLALPENLKSAVLRRVGVSGNLGDFRLKELDPESAATFLRDYVSITADELKADPIVLSILDGKTLQMILDDEDDFAMLAENLFTDLDTEDRGKIGKSEIHNALLHMGIEMGIPPVSEFPLLSEILKKHEAVAEEELGQAQFAQLLQPVLQDLANALGESSVVVKQNVKIINGSKLRKVNFFNIVA</sequence>
<dbReference type="Proteomes" id="UP001161247">
    <property type="component" value="Chromosome 4"/>
</dbReference>
<keyword evidence="2" id="KW-1185">Reference proteome</keyword>
<name>A0AAV1D4W6_OLDCO</name>
<gene>
    <name evidence="1" type="ORF">OLC1_LOCUS11956</name>
</gene>
<reference evidence="1" key="1">
    <citation type="submission" date="2023-03" db="EMBL/GenBank/DDBJ databases">
        <authorList>
            <person name="Julca I."/>
        </authorList>
    </citation>
    <scope>NUCLEOTIDE SEQUENCE</scope>
</reference>
<accession>A0AAV1D4W6</accession>
<dbReference type="AlphaFoldDB" id="A0AAV1D4W6"/>
<evidence type="ECO:0000313" key="2">
    <source>
        <dbReference type="Proteomes" id="UP001161247"/>
    </source>
</evidence>
<proteinExistence type="predicted"/>
<protein>
    <submittedName>
        <fullName evidence="1">OLC1v1000937C2</fullName>
    </submittedName>
</protein>
<organism evidence="1 2">
    <name type="scientific">Oldenlandia corymbosa var. corymbosa</name>
    <dbReference type="NCBI Taxonomy" id="529605"/>
    <lineage>
        <taxon>Eukaryota</taxon>
        <taxon>Viridiplantae</taxon>
        <taxon>Streptophyta</taxon>
        <taxon>Embryophyta</taxon>
        <taxon>Tracheophyta</taxon>
        <taxon>Spermatophyta</taxon>
        <taxon>Magnoliopsida</taxon>
        <taxon>eudicotyledons</taxon>
        <taxon>Gunneridae</taxon>
        <taxon>Pentapetalae</taxon>
        <taxon>asterids</taxon>
        <taxon>lamiids</taxon>
        <taxon>Gentianales</taxon>
        <taxon>Rubiaceae</taxon>
        <taxon>Rubioideae</taxon>
        <taxon>Spermacoceae</taxon>
        <taxon>Hedyotis-Oldenlandia complex</taxon>
        <taxon>Oldenlandia</taxon>
    </lineage>
</organism>